<evidence type="ECO:0000313" key="5">
    <source>
        <dbReference type="Proteomes" id="UP000198287"/>
    </source>
</evidence>
<sequence length="305" mass="31086">MGNPTIILFFGILLLANFAKCEDAAATGAAGAAATSSSNTGTAPVAGLTAPPPPHPGGPGGIGPGGIPGGLGGLFPGLGFGGLGFNKHLDFNAGAGYGPFLGGLGGFGGGVPPPPPVDAGIDPGLGGGFGGLPFGLLGPSYIPSTWIGSALGAKGDLLFPLVMFVFFVVGVWTIVQFLLGLIVPLIAAKVSILKGGLNNKFSRRSLTPQEEKDEQITHLTNVVWAAFENFGCMKTSACYTGNMVHSLAGTDNLKQYEGILDTMKIMDKDIVAIFKKSVESGQEDCSKYPCDAFGKNAEHQKGDSE</sequence>
<keyword evidence="5" id="KW-1185">Reference proteome</keyword>
<feature type="region of interest" description="Disordered" evidence="1">
    <location>
        <begin position="32"/>
        <end position="63"/>
    </location>
</feature>
<accession>A0A226DC35</accession>
<evidence type="ECO:0000256" key="3">
    <source>
        <dbReference type="SAM" id="SignalP"/>
    </source>
</evidence>
<keyword evidence="2" id="KW-0472">Membrane</keyword>
<dbReference type="OrthoDB" id="10629862at2759"/>
<feature type="chain" id="PRO_5012872510" evidence="3">
    <location>
        <begin position="22"/>
        <end position="305"/>
    </location>
</feature>
<proteinExistence type="predicted"/>
<feature type="compositionally biased region" description="Low complexity" evidence="1">
    <location>
        <begin position="32"/>
        <end position="43"/>
    </location>
</feature>
<gene>
    <name evidence="4" type="ORF">Fcan01_23465</name>
</gene>
<keyword evidence="2" id="KW-1133">Transmembrane helix</keyword>
<evidence type="ECO:0000256" key="2">
    <source>
        <dbReference type="SAM" id="Phobius"/>
    </source>
</evidence>
<organism evidence="4 5">
    <name type="scientific">Folsomia candida</name>
    <name type="common">Springtail</name>
    <dbReference type="NCBI Taxonomy" id="158441"/>
    <lineage>
        <taxon>Eukaryota</taxon>
        <taxon>Metazoa</taxon>
        <taxon>Ecdysozoa</taxon>
        <taxon>Arthropoda</taxon>
        <taxon>Hexapoda</taxon>
        <taxon>Collembola</taxon>
        <taxon>Entomobryomorpha</taxon>
        <taxon>Isotomoidea</taxon>
        <taxon>Isotomidae</taxon>
        <taxon>Proisotominae</taxon>
        <taxon>Folsomia</taxon>
    </lineage>
</organism>
<dbReference type="AlphaFoldDB" id="A0A226DC35"/>
<comment type="caution">
    <text evidence="4">The sequence shown here is derived from an EMBL/GenBank/DDBJ whole genome shotgun (WGS) entry which is preliminary data.</text>
</comment>
<evidence type="ECO:0000313" key="4">
    <source>
        <dbReference type="EMBL" id="OXA41806.1"/>
    </source>
</evidence>
<evidence type="ECO:0000256" key="1">
    <source>
        <dbReference type="SAM" id="MobiDB-lite"/>
    </source>
</evidence>
<feature type="transmembrane region" description="Helical" evidence="2">
    <location>
        <begin position="157"/>
        <end position="187"/>
    </location>
</feature>
<dbReference type="EMBL" id="LNIX01000028">
    <property type="protein sequence ID" value="OXA41806.1"/>
    <property type="molecule type" value="Genomic_DNA"/>
</dbReference>
<keyword evidence="3" id="KW-0732">Signal</keyword>
<keyword evidence="2" id="KW-0812">Transmembrane</keyword>
<feature type="signal peptide" evidence="3">
    <location>
        <begin position="1"/>
        <end position="21"/>
    </location>
</feature>
<protein>
    <submittedName>
        <fullName evidence="4">Uncharacterized protein</fullName>
    </submittedName>
</protein>
<dbReference type="Proteomes" id="UP000198287">
    <property type="component" value="Unassembled WGS sequence"/>
</dbReference>
<reference evidence="4 5" key="1">
    <citation type="submission" date="2015-12" db="EMBL/GenBank/DDBJ databases">
        <title>The genome of Folsomia candida.</title>
        <authorList>
            <person name="Faddeeva A."/>
            <person name="Derks M.F."/>
            <person name="Anvar Y."/>
            <person name="Smit S."/>
            <person name="Van Straalen N."/>
            <person name="Roelofs D."/>
        </authorList>
    </citation>
    <scope>NUCLEOTIDE SEQUENCE [LARGE SCALE GENOMIC DNA]</scope>
    <source>
        <strain evidence="4 5">VU population</strain>
        <tissue evidence="4">Whole body</tissue>
    </source>
</reference>
<name>A0A226DC35_FOLCA</name>